<sequence length="615" mass="70950">MRGDMLLHRRWYVSVLVAACKQLGDRRDGPMSHKQLVEHMPDPDLDWESLSQLGLDDVEVFNVLNQISSTYYHALFFEEAERIALQAVELSRKVFRAGDLRLLDCNENLAAAYWMRGNRLDSEKLQLDVVRSRQVVLGVAHPDTQRAMQALSHYYFWWHEWSKAHDLRKQLVAVNKDAHGESDRRTLIAMHSLARLYRDTGEFAQAEGVQTELLALEQAAFGEDDERTMRTTANLVAIHRERGQYEEALALQTKIVADRERILGTEHEQTVRSVAELATLHRSQGQYDKAQMLQLRVVTTMVKTHGQESDATMLQMAELAVVYMLNGKREMAQEIVAEIVSAHRETTPDEQKPSRRVIRELAETYLDQYMYKEAAILLEHTDLMIKASFGEDVETDLNSTGLLARAYMFSDRWKEAEDVLLTAWDGRHESAHDHWEYKLHILLGLHTLYKTHGPLIKAEMPLLELLGPIDQAEPLQNIGKEGWLKELVDIYMGERRWKDADGMLNTLMGIRIARYGQTDVRTQESMRDLVIVKWKQRKWREAARLTCRHYWRYKFVKPRAIMILLTLLWICMVIILWFAPKGTIGALLILQALFVPPLSVLVGEVIGGIILIVSY</sequence>
<comment type="caution">
    <text evidence="2">The sequence shown here is derived from an EMBL/GenBank/DDBJ whole genome shotgun (WGS) entry which is preliminary data.</text>
</comment>
<evidence type="ECO:0000313" key="2">
    <source>
        <dbReference type="EMBL" id="KAL1591767.1"/>
    </source>
</evidence>
<evidence type="ECO:0000256" key="1">
    <source>
        <dbReference type="SAM" id="Phobius"/>
    </source>
</evidence>
<dbReference type="SUPFAM" id="SSF48452">
    <property type="entry name" value="TPR-like"/>
    <property type="match status" value="2"/>
</dbReference>
<feature type="transmembrane region" description="Helical" evidence="1">
    <location>
        <begin position="585"/>
        <end position="613"/>
    </location>
</feature>
<reference evidence="2 3" key="1">
    <citation type="submission" date="2024-02" db="EMBL/GenBank/DDBJ databases">
        <title>De novo assembly and annotation of 12 fungi associated with fruit tree decline syndrome in Ontario, Canada.</title>
        <authorList>
            <person name="Sulman M."/>
            <person name="Ellouze W."/>
            <person name="Ilyukhin E."/>
        </authorList>
    </citation>
    <scope>NUCLEOTIDE SEQUENCE [LARGE SCALE GENOMIC DNA]</scope>
    <source>
        <strain evidence="2 3">M42-189</strain>
    </source>
</reference>
<accession>A0ABR3QHZ3</accession>
<organism evidence="2 3">
    <name type="scientific">Paraconiothyrium brasiliense</name>
    <dbReference type="NCBI Taxonomy" id="300254"/>
    <lineage>
        <taxon>Eukaryota</taxon>
        <taxon>Fungi</taxon>
        <taxon>Dikarya</taxon>
        <taxon>Ascomycota</taxon>
        <taxon>Pezizomycotina</taxon>
        <taxon>Dothideomycetes</taxon>
        <taxon>Pleosporomycetidae</taxon>
        <taxon>Pleosporales</taxon>
        <taxon>Massarineae</taxon>
        <taxon>Didymosphaeriaceae</taxon>
        <taxon>Paraconiothyrium</taxon>
    </lineage>
</organism>
<dbReference type="Pfam" id="PF13374">
    <property type="entry name" value="TPR_10"/>
    <property type="match status" value="2"/>
</dbReference>
<dbReference type="InterPro" id="IPR053137">
    <property type="entry name" value="NLR-like"/>
</dbReference>
<keyword evidence="1" id="KW-0812">Transmembrane</keyword>
<dbReference type="Pfam" id="PF13424">
    <property type="entry name" value="TPR_12"/>
    <property type="match status" value="1"/>
</dbReference>
<protein>
    <recommendedName>
        <fullName evidence="4">Tetratricopeptide repeat protein</fullName>
    </recommendedName>
</protein>
<dbReference type="EMBL" id="JAKJXO020000023">
    <property type="protein sequence ID" value="KAL1591767.1"/>
    <property type="molecule type" value="Genomic_DNA"/>
</dbReference>
<proteinExistence type="predicted"/>
<dbReference type="Proteomes" id="UP001521785">
    <property type="component" value="Unassembled WGS sequence"/>
</dbReference>
<gene>
    <name evidence="2" type="ORF">SLS60_011766</name>
</gene>
<dbReference type="PANTHER" id="PTHR46082:SF10">
    <property type="entry name" value="NB-ARC DOMAIN-CONTAINING PROTEIN"/>
    <property type="match status" value="1"/>
</dbReference>
<dbReference type="Gene3D" id="1.25.40.10">
    <property type="entry name" value="Tetratricopeptide repeat domain"/>
    <property type="match status" value="3"/>
</dbReference>
<keyword evidence="1" id="KW-1133">Transmembrane helix</keyword>
<feature type="transmembrane region" description="Helical" evidence="1">
    <location>
        <begin position="560"/>
        <end position="579"/>
    </location>
</feature>
<name>A0ABR3QHZ3_9PLEO</name>
<evidence type="ECO:0000313" key="3">
    <source>
        <dbReference type="Proteomes" id="UP001521785"/>
    </source>
</evidence>
<evidence type="ECO:0008006" key="4">
    <source>
        <dbReference type="Google" id="ProtNLM"/>
    </source>
</evidence>
<dbReference type="InterPro" id="IPR011990">
    <property type="entry name" value="TPR-like_helical_dom_sf"/>
</dbReference>
<dbReference type="PANTHER" id="PTHR46082">
    <property type="entry name" value="ATP/GTP-BINDING PROTEIN-RELATED"/>
    <property type="match status" value="1"/>
</dbReference>
<keyword evidence="3" id="KW-1185">Reference proteome</keyword>
<keyword evidence="1" id="KW-0472">Membrane</keyword>